<dbReference type="EMBL" id="WIXI01000022">
    <property type="protein sequence ID" value="MQY44713.1"/>
    <property type="molecule type" value="Genomic_DNA"/>
</dbReference>
<sequence length="108" mass="11569">MVSNRPDIQAEQLAWSGEQRTDGLLKLHAFRFEVFDLPALDGEGDHLDHAGEIMVVAVSDAGSAIQKMAAERAPNGLITRQDLADLNADLQKMANQLADAISALTDAA</sequence>
<gene>
    <name evidence="1" type="ORF">GAO09_01320</name>
</gene>
<comment type="caution">
    <text evidence="1">The sequence shown here is derived from an EMBL/GenBank/DDBJ whole genome shotgun (WGS) entry which is preliminary data.</text>
</comment>
<protein>
    <submittedName>
        <fullName evidence="1">Uncharacterized protein</fullName>
    </submittedName>
</protein>
<proteinExistence type="predicted"/>
<dbReference type="RefSeq" id="WP_153352262.1">
    <property type="nucleotide sequence ID" value="NZ_JAYKOO010000003.1"/>
</dbReference>
<evidence type="ECO:0000313" key="1">
    <source>
        <dbReference type="EMBL" id="MQY44713.1"/>
    </source>
</evidence>
<evidence type="ECO:0000313" key="2">
    <source>
        <dbReference type="Proteomes" id="UP000435138"/>
    </source>
</evidence>
<reference evidence="1 2" key="1">
    <citation type="submission" date="2019-11" db="EMBL/GenBank/DDBJ databases">
        <title>Genome analysis of Rhizobacterium cereale a novel genus and species isolated from maize roots in North Spain.</title>
        <authorList>
            <person name="Menendez E."/>
            <person name="Flores-Felix J.D."/>
            <person name="Ramirez-Bahena M.-H."/>
            <person name="Igual J.M."/>
            <person name="Garcia-Fraile P."/>
            <person name="Peix A."/>
            <person name="Velazquez E."/>
        </authorList>
    </citation>
    <scope>NUCLEOTIDE SEQUENCE [LARGE SCALE GENOMIC DNA]</scope>
    <source>
        <strain evidence="1 2">RZME27</strain>
    </source>
</reference>
<dbReference type="AlphaFoldDB" id="A0A6A8A1Z8"/>
<accession>A0A6A8A1Z8</accession>
<dbReference type="Proteomes" id="UP000435138">
    <property type="component" value="Unassembled WGS sequence"/>
</dbReference>
<organism evidence="1 2">
    <name type="scientific">Endobacterium cereale</name>
    <dbReference type="NCBI Taxonomy" id="2663029"/>
    <lineage>
        <taxon>Bacteria</taxon>
        <taxon>Pseudomonadati</taxon>
        <taxon>Pseudomonadota</taxon>
        <taxon>Alphaproteobacteria</taxon>
        <taxon>Hyphomicrobiales</taxon>
        <taxon>Rhizobiaceae</taxon>
        <taxon>Endobacterium</taxon>
    </lineage>
</organism>
<keyword evidence="2" id="KW-1185">Reference proteome</keyword>
<name>A0A6A8A1Z8_9HYPH</name>